<evidence type="ECO:0008006" key="2">
    <source>
        <dbReference type="Google" id="ProtNLM"/>
    </source>
</evidence>
<proteinExistence type="predicted"/>
<dbReference type="InterPro" id="IPR011889">
    <property type="entry name" value="Liste_lipo_26"/>
</dbReference>
<evidence type="ECO:0000313" key="1">
    <source>
        <dbReference type="EMBL" id="QHT15748.1"/>
    </source>
</evidence>
<name>A0A6C0DFL6_9ZZZZ</name>
<organism evidence="1">
    <name type="scientific">viral metagenome</name>
    <dbReference type="NCBI Taxonomy" id="1070528"/>
    <lineage>
        <taxon>unclassified sequences</taxon>
        <taxon>metagenomes</taxon>
        <taxon>organismal metagenomes</taxon>
    </lineage>
</organism>
<accession>A0A6C0DFL6</accession>
<reference evidence="1" key="1">
    <citation type="journal article" date="2020" name="Nature">
        <title>Giant virus diversity and host interactions through global metagenomics.</title>
        <authorList>
            <person name="Schulz F."/>
            <person name="Roux S."/>
            <person name="Paez-Espino D."/>
            <person name="Jungbluth S."/>
            <person name="Walsh D.A."/>
            <person name="Denef V.J."/>
            <person name="McMahon K.D."/>
            <person name="Konstantinidis K.T."/>
            <person name="Eloe-Fadrosh E.A."/>
            <person name="Kyrpides N.C."/>
            <person name="Woyke T."/>
        </authorList>
    </citation>
    <scope>NUCLEOTIDE SEQUENCE</scope>
    <source>
        <strain evidence="1">GVMAG-M-3300023174-176</strain>
    </source>
</reference>
<sequence>MSTRNWDSSLLTSIKKAQNDADYYNRYQALLSSPPPTTTSIGGLIANPQSGSLSSNTITSIHFGQMPQFFRNEGDTTVLINQQFLPLTDRRVNRPDDTDYRDFIYSFNYSGADNVLTYVPIIATTALTVTSSYDQSGTTYTVNVKEVSFTDNGTTNDGISFYAPSAPVPTYIQSFYFNNTQQLTILQFGTIPLSRGNYPSPLNPGNQFSLLADLTLCLEAPTILSNTSLANCFRGCTNFNSNISVWNTTNVTSMLSMFHDAITFNQPIGTWNTSNVTNMKNMFLDASGFNQPIGSWNTGLVTNMSDMFQNAKTFNQDISGWNTKSVTNMNEMFNNASNFNQPIGSWDVSAVTNMGWMFDGSTTFNQNISQWNTGAVTDMTNMFGFARDFNNGQSPGLSSAPLPWNTDAVTSMLETFFVATSFNQDISGWNTAEVTTMRNMFASAYLFNQPIGSWNTELVTDMNSMFKNAIVFNQDISDWNTSNVTDMSGMFLSAEKFNNGQPLGGSTAPLGWNTANVIIPIPSFRTLSQLSDENNKNSEGNSIGT</sequence>
<dbReference type="AlphaFoldDB" id="A0A6C0DFL6"/>
<dbReference type="EMBL" id="MN739613">
    <property type="protein sequence ID" value="QHT15748.1"/>
    <property type="molecule type" value="Genomic_DNA"/>
</dbReference>
<protein>
    <recommendedName>
        <fullName evidence="2">BspA family leucine-rich repeat surface protein</fullName>
    </recommendedName>
</protein>
<dbReference type="InterPro" id="IPR005046">
    <property type="entry name" value="DUF285"/>
</dbReference>
<dbReference type="NCBIfam" id="TIGR02167">
    <property type="entry name" value="Liste_lipo_26"/>
    <property type="match status" value="8"/>
</dbReference>
<dbReference type="Pfam" id="PF03382">
    <property type="entry name" value="DUF285"/>
    <property type="match status" value="2"/>
</dbReference>